<feature type="transmembrane region" description="Helical" evidence="1">
    <location>
        <begin position="12"/>
        <end position="35"/>
    </location>
</feature>
<dbReference type="AlphaFoldDB" id="A0A2N5NEH5"/>
<keyword evidence="1" id="KW-0812">Transmembrane</keyword>
<evidence type="ECO:0000256" key="1">
    <source>
        <dbReference type="SAM" id="Phobius"/>
    </source>
</evidence>
<accession>A0A2N5NEH5</accession>
<protein>
    <submittedName>
        <fullName evidence="3">Nuclease</fullName>
    </submittedName>
</protein>
<dbReference type="GO" id="GO:0003824">
    <property type="term" value="F:catalytic activity"/>
    <property type="evidence" value="ECO:0007669"/>
    <property type="project" value="InterPro"/>
</dbReference>
<keyword evidence="1" id="KW-1133">Transmembrane helix</keyword>
<reference evidence="3 4" key="1">
    <citation type="journal article" date="2017" name="Genome Med.">
        <title>A novel Ruminococcus gnavus clade enriched in inflammatory bowel disease patients.</title>
        <authorList>
            <person name="Hall A.B."/>
            <person name="Yassour M."/>
            <person name="Sauk J."/>
            <person name="Garner A."/>
            <person name="Jiang X."/>
            <person name="Arthur T."/>
            <person name="Lagoudas G.K."/>
            <person name="Vatanen T."/>
            <person name="Fornelos N."/>
            <person name="Wilson R."/>
            <person name="Bertha M."/>
            <person name="Cohen M."/>
            <person name="Garber J."/>
            <person name="Khalili H."/>
            <person name="Gevers D."/>
            <person name="Ananthakrishnan A.N."/>
            <person name="Kugathasan S."/>
            <person name="Lander E.S."/>
            <person name="Blainey P."/>
            <person name="Vlamakis H."/>
            <person name="Xavier R.J."/>
            <person name="Huttenhower C."/>
        </authorList>
    </citation>
    <scope>NUCLEOTIDE SEQUENCE [LARGE SCALE GENOMIC DNA]</scope>
    <source>
        <strain evidence="3 4">RJX1118</strain>
    </source>
</reference>
<gene>
    <name evidence="3" type="ORF">CDL18_14400</name>
</gene>
<sequence>MKTNSKKWLKRLGIFLGTLIMIVVGYVVYVFSSYYRLEDKQKLTITGKSTEKAKIKKSYRITSGNIGFGAYSDDYSFFMDGGKESRARSKDAVIENVSSYAKAVAQLNPDFMLFQEVDIDGTRSYHVDERKPLLSQTLSTDNTSRNYTFAQNYDSPYLFYPILEPHGKNKSGMLTISNMEITESIRRSLPIEDGFMKLLDLDRCYNVNRIPTENGKELVLYNLHLSAYTSDPSTADNQLRMLFEDMKKEYDAGNYIVAGGDFNKDLLGNSAEIFGHKELEDNWAKPISKELIPDFMQLIAPFDEKNPVPSCRNADQPYSESDFVVTVDGFLVSDNVTVEDALVLDTGFKWSDHNPVYMDFVLE</sequence>
<evidence type="ECO:0000259" key="2">
    <source>
        <dbReference type="Pfam" id="PF03372"/>
    </source>
</evidence>
<dbReference type="InterPro" id="IPR005135">
    <property type="entry name" value="Endo/exonuclease/phosphatase"/>
</dbReference>
<dbReference type="InterPro" id="IPR036691">
    <property type="entry name" value="Endo/exonu/phosph_ase_sf"/>
</dbReference>
<dbReference type="SUPFAM" id="SSF56219">
    <property type="entry name" value="DNase I-like"/>
    <property type="match status" value="1"/>
</dbReference>
<dbReference type="RefSeq" id="WP_101880273.1">
    <property type="nucleotide sequence ID" value="NZ_NIHM01000030.1"/>
</dbReference>
<keyword evidence="1" id="KW-0472">Membrane</keyword>
<evidence type="ECO:0000313" key="4">
    <source>
        <dbReference type="Proteomes" id="UP000234849"/>
    </source>
</evidence>
<dbReference type="Gene3D" id="3.60.10.10">
    <property type="entry name" value="Endonuclease/exonuclease/phosphatase"/>
    <property type="match status" value="1"/>
</dbReference>
<dbReference type="Pfam" id="PF03372">
    <property type="entry name" value="Exo_endo_phos"/>
    <property type="match status" value="1"/>
</dbReference>
<dbReference type="EMBL" id="NIHM01000030">
    <property type="protein sequence ID" value="PLT52533.1"/>
    <property type="molecule type" value="Genomic_DNA"/>
</dbReference>
<feature type="domain" description="Endonuclease/exonuclease/phosphatase" evidence="2">
    <location>
        <begin position="87"/>
        <end position="353"/>
    </location>
</feature>
<comment type="caution">
    <text evidence="3">The sequence shown here is derived from an EMBL/GenBank/DDBJ whole genome shotgun (WGS) entry which is preliminary data.</text>
</comment>
<evidence type="ECO:0000313" key="3">
    <source>
        <dbReference type="EMBL" id="PLT52533.1"/>
    </source>
</evidence>
<name>A0A2N5NEH5_MEDGN</name>
<dbReference type="Proteomes" id="UP000234849">
    <property type="component" value="Unassembled WGS sequence"/>
</dbReference>
<organism evidence="3 4">
    <name type="scientific">Mediterraneibacter gnavus</name>
    <name type="common">Ruminococcus gnavus</name>
    <dbReference type="NCBI Taxonomy" id="33038"/>
    <lineage>
        <taxon>Bacteria</taxon>
        <taxon>Bacillati</taxon>
        <taxon>Bacillota</taxon>
        <taxon>Clostridia</taxon>
        <taxon>Lachnospirales</taxon>
        <taxon>Lachnospiraceae</taxon>
        <taxon>Mediterraneibacter</taxon>
    </lineage>
</organism>
<proteinExistence type="predicted"/>